<feature type="chain" id="PRO_5011665001" description="DUF4440 domain-containing protein" evidence="1">
    <location>
        <begin position="20"/>
        <end position="146"/>
    </location>
</feature>
<dbReference type="SUPFAM" id="SSF54427">
    <property type="entry name" value="NTF2-like"/>
    <property type="match status" value="1"/>
</dbReference>
<keyword evidence="1" id="KW-0732">Signal</keyword>
<dbReference type="Proteomes" id="UP000199564">
    <property type="component" value="Unassembled WGS sequence"/>
</dbReference>
<name>A0A1I5INL2_9BACT</name>
<proteinExistence type="predicted"/>
<feature type="domain" description="DUF4440" evidence="2">
    <location>
        <begin position="30"/>
        <end position="136"/>
    </location>
</feature>
<dbReference type="Pfam" id="PF14534">
    <property type="entry name" value="DUF4440"/>
    <property type="match status" value="1"/>
</dbReference>
<dbReference type="EMBL" id="FOVW01000009">
    <property type="protein sequence ID" value="SFO62225.1"/>
    <property type="molecule type" value="Genomic_DNA"/>
</dbReference>
<accession>A0A1I5INL2</accession>
<dbReference type="STRING" id="226506.SAMN04488519_109100"/>
<organism evidence="3 4">
    <name type="scientific">Algoriphagus ornithinivorans</name>
    <dbReference type="NCBI Taxonomy" id="226506"/>
    <lineage>
        <taxon>Bacteria</taxon>
        <taxon>Pseudomonadati</taxon>
        <taxon>Bacteroidota</taxon>
        <taxon>Cytophagia</taxon>
        <taxon>Cytophagales</taxon>
        <taxon>Cyclobacteriaceae</taxon>
        <taxon>Algoriphagus</taxon>
    </lineage>
</organism>
<dbReference type="Gene3D" id="3.10.450.50">
    <property type="match status" value="1"/>
</dbReference>
<dbReference type="InterPro" id="IPR011944">
    <property type="entry name" value="Steroid_delta5-4_isomerase"/>
</dbReference>
<dbReference type="RefSeq" id="WP_091655086.1">
    <property type="nucleotide sequence ID" value="NZ_FOVW01000009.1"/>
</dbReference>
<reference evidence="4" key="1">
    <citation type="submission" date="2016-10" db="EMBL/GenBank/DDBJ databases">
        <authorList>
            <person name="Varghese N."/>
            <person name="Submissions S."/>
        </authorList>
    </citation>
    <scope>NUCLEOTIDE SEQUENCE [LARGE SCALE GENOMIC DNA]</scope>
    <source>
        <strain evidence="4">DSM 15282</strain>
    </source>
</reference>
<evidence type="ECO:0000313" key="4">
    <source>
        <dbReference type="Proteomes" id="UP000199564"/>
    </source>
</evidence>
<sequence length="146" mass="16465">MRFLLLFFLLIPVVGFSQITDEQKINSVAINQVINDYKKARETGDSVLLKSIFTEDIDQLVSSGEWRNGAAEAISGMVKSSVNNPGSRVLKVEKIKFLSNEVAMVDARYLIDQADGTQRKLWSSFILVKKKGKWLISAIRNMDPRD</sequence>
<gene>
    <name evidence="3" type="ORF">SAMN04488519_109100</name>
</gene>
<evidence type="ECO:0000313" key="3">
    <source>
        <dbReference type="EMBL" id="SFO62225.1"/>
    </source>
</evidence>
<evidence type="ECO:0000259" key="2">
    <source>
        <dbReference type="Pfam" id="PF14534"/>
    </source>
</evidence>
<dbReference type="NCBIfam" id="TIGR02246">
    <property type="entry name" value="SgcJ/EcaC family oxidoreductase"/>
    <property type="match status" value="1"/>
</dbReference>
<dbReference type="InterPro" id="IPR032710">
    <property type="entry name" value="NTF2-like_dom_sf"/>
</dbReference>
<dbReference type="InterPro" id="IPR027843">
    <property type="entry name" value="DUF4440"/>
</dbReference>
<feature type="signal peptide" evidence="1">
    <location>
        <begin position="1"/>
        <end position="19"/>
    </location>
</feature>
<protein>
    <recommendedName>
        <fullName evidence="2">DUF4440 domain-containing protein</fullName>
    </recommendedName>
</protein>
<keyword evidence="4" id="KW-1185">Reference proteome</keyword>
<evidence type="ECO:0000256" key="1">
    <source>
        <dbReference type="SAM" id="SignalP"/>
    </source>
</evidence>
<dbReference type="AlphaFoldDB" id="A0A1I5INL2"/>